<keyword evidence="15" id="KW-0472">Membrane</keyword>
<keyword evidence="13" id="KW-0106">Calcium</keyword>
<dbReference type="GO" id="GO:0051015">
    <property type="term" value="F:actin filament binding"/>
    <property type="evidence" value="ECO:0007669"/>
    <property type="project" value="InterPro"/>
</dbReference>
<feature type="region of interest" description="Disordered" evidence="26">
    <location>
        <begin position="740"/>
        <end position="778"/>
    </location>
</feature>
<dbReference type="SUPFAM" id="SSF55753">
    <property type="entry name" value="Actin depolymerizing proteins"/>
    <property type="match status" value="5"/>
</dbReference>
<comment type="function">
    <text evidence="20">May be involved in modulation of focal adhesions. Supervillin-mediated down-regulation of focal adhesions involves binding to TRIP6. Plays a role in cytokinesis through KIF14 interaction.</text>
</comment>
<evidence type="ECO:0000256" key="7">
    <source>
        <dbReference type="ARBA" id="ARBA00008418"/>
    </source>
</evidence>
<evidence type="ECO:0000256" key="22">
    <source>
        <dbReference type="ARBA" id="ARBA00063352"/>
    </source>
</evidence>
<evidence type="ECO:0000256" key="19">
    <source>
        <dbReference type="ARBA" id="ARBA00054035"/>
    </source>
</evidence>
<evidence type="ECO:0000256" key="13">
    <source>
        <dbReference type="ARBA" id="ARBA00022837"/>
    </source>
</evidence>
<dbReference type="InterPro" id="IPR007123">
    <property type="entry name" value="Gelsolin-like_dom"/>
</dbReference>
<dbReference type="GO" id="GO:0005546">
    <property type="term" value="F:phosphatidylinositol-4,5-bisphosphate binding"/>
    <property type="evidence" value="ECO:0007669"/>
    <property type="project" value="TreeGrafter"/>
</dbReference>
<evidence type="ECO:0000256" key="9">
    <source>
        <dbReference type="ARBA" id="ARBA00022481"/>
    </source>
</evidence>
<dbReference type="FunFam" id="3.40.20.10:FF:000015">
    <property type="entry name" value="supervillin isoform X2"/>
    <property type="match status" value="1"/>
</dbReference>
<comment type="subcellular location">
    <subcellularLocation>
        <location evidence="5">Cell membrane</location>
        <topology evidence="5">Peripheral membrane protein</topology>
        <orientation evidence="5">Cytoplasmic side</orientation>
    </subcellularLocation>
    <subcellularLocation>
        <location evidence="4">Cell projection</location>
        <location evidence="4">Invadopodium</location>
    </subcellularLocation>
    <subcellularLocation>
        <location evidence="1">Cell projection</location>
        <location evidence="1">Podosome</location>
    </subcellularLocation>
    <subcellularLocation>
        <location evidence="6">Cleavage furrow</location>
    </subcellularLocation>
    <subcellularLocation>
        <location evidence="3">Cytoplasm</location>
        <location evidence="3">Cytoskeleton</location>
    </subcellularLocation>
    <subcellularLocation>
        <location evidence="2">Midbody</location>
    </subcellularLocation>
</comment>
<protein>
    <recommendedName>
        <fullName evidence="23">Supervillin</fullName>
    </recommendedName>
    <alternativeName>
        <fullName evidence="24">Archvillin</fullName>
    </alternativeName>
    <alternativeName>
        <fullName evidence="25">p205/p250</fullName>
    </alternativeName>
</protein>
<evidence type="ECO:0000256" key="12">
    <source>
        <dbReference type="ARBA" id="ARBA00022737"/>
    </source>
</evidence>
<keyword evidence="10" id="KW-0963">Cytoplasm</keyword>
<evidence type="ECO:0000256" key="21">
    <source>
        <dbReference type="ARBA" id="ARBA00062243"/>
    </source>
</evidence>
<dbReference type="FunFam" id="1.10.950.10:FF:000003">
    <property type="entry name" value="supervillin isoform X2"/>
    <property type="match status" value="1"/>
</dbReference>
<feature type="region of interest" description="Disordered" evidence="26">
    <location>
        <begin position="462"/>
        <end position="494"/>
    </location>
</feature>
<feature type="compositionally biased region" description="Basic and acidic residues" evidence="26">
    <location>
        <begin position="385"/>
        <end position="395"/>
    </location>
</feature>
<comment type="subunit">
    <text evidence="22">Interacts with TRIP6. Interacts with DYNLT1. Interacts with KIF14; at midbody during cytokinesis.</text>
</comment>
<dbReference type="InterPro" id="IPR036886">
    <property type="entry name" value="Villin_headpiece_dom_sf"/>
</dbReference>
<proteinExistence type="inferred from homology"/>
<dbReference type="GO" id="GO:0051016">
    <property type="term" value="P:barbed-end actin filament capping"/>
    <property type="evidence" value="ECO:0007669"/>
    <property type="project" value="TreeGrafter"/>
</dbReference>
<evidence type="ECO:0000313" key="28">
    <source>
        <dbReference type="Proteomes" id="UP000000715"/>
    </source>
</evidence>
<dbReference type="Gene3D" id="3.40.20.10">
    <property type="entry name" value="Severin"/>
    <property type="match status" value="5"/>
</dbReference>
<dbReference type="PRINTS" id="PR00597">
    <property type="entry name" value="GELSOLIN"/>
</dbReference>
<evidence type="ECO:0000256" key="1">
    <source>
        <dbReference type="ARBA" id="ARBA00004188"/>
    </source>
</evidence>
<dbReference type="GO" id="GO:0051014">
    <property type="term" value="P:actin filament severing"/>
    <property type="evidence" value="ECO:0007669"/>
    <property type="project" value="TreeGrafter"/>
</dbReference>
<keyword evidence="17" id="KW-0206">Cytoskeleton</keyword>
<keyword evidence="8" id="KW-1003">Cell membrane</keyword>
<evidence type="ECO:0000256" key="2">
    <source>
        <dbReference type="ARBA" id="ARBA00004214"/>
    </source>
</evidence>
<evidence type="ECO:0000256" key="20">
    <source>
        <dbReference type="ARBA" id="ARBA00060267"/>
    </source>
</evidence>
<feature type="region of interest" description="Disordered" evidence="26">
    <location>
        <begin position="385"/>
        <end position="428"/>
    </location>
</feature>
<evidence type="ECO:0000256" key="5">
    <source>
        <dbReference type="ARBA" id="ARBA00004413"/>
    </source>
</evidence>
<feature type="region of interest" description="Disordered" evidence="26">
    <location>
        <begin position="124"/>
        <end position="179"/>
    </location>
</feature>
<evidence type="ECO:0000256" key="23">
    <source>
        <dbReference type="ARBA" id="ARBA00069763"/>
    </source>
</evidence>
<evidence type="ECO:0000256" key="14">
    <source>
        <dbReference type="ARBA" id="ARBA00022949"/>
    </source>
</evidence>
<dbReference type="CDD" id="cd11293">
    <property type="entry name" value="gelsolin_S4_like"/>
    <property type="match status" value="1"/>
</dbReference>
<comment type="subunit">
    <text evidence="21">Associates with F-actin. Interacts with NEB. Interacts with MYH9. Interacts with MYLK. Interacts with TASOR.</text>
</comment>
<keyword evidence="18" id="KW-0966">Cell projection</keyword>
<evidence type="ECO:0000256" key="8">
    <source>
        <dbReference type="ARBA" id="ARBA00022475"/>
    </source>
</evidence>
<dbReference type="GO" id="GO:0008154">
    <property type="term" value="P:actin polymerization or depolymerization"/>
    <property type="evidence" value="ECO:0007669"/>
    <property type="project" value="TreeGrafter"/>
</dbReference>
<keyword evidence="16" id="KW-0009">Actin-binding</keyword>
<feature type="compositionally biased region" description="Basic and acidic residues" evidence="26">
    <location>
        <begin position="226"/>
        <end position="248"/>
    </location>
</feature>
<keyword evidence="11" id="KW-0597">Phosphoprotein</keyword>
<dbReference type="CTD" id="6840"/>
<dbReference type="GO" id="GO:0032154">
    <property type="term" value="C:cleavage furrow"/>
    <property type="evidence" value="ECO:0007669"/>
    <property type="project" value="UniProtKB-SubCell"/>
</dbReference>
<evidence type="ECO:0000256" key="15">
    <source>
        <dbReference type="ARBA" id="ARBA00023136"/>
    </source>
</evidence>
<keyword evidence="12" id="KW-0677">Repeat</keyword>
<dbReference type="RefSeq" id="XP_044925039.1">
    <property type="nucleotide sequence ID" value="XM_045069104.1"/>
</dbReference>
<keyword evidence="9" id="KW-0488">Methylation</keyword>
<dbReference type="PANTHER" id="PTHR11977">
    <property type="entry name" value="VILLIN"/>
    <property type="match status" value="1"/>
</dbReference>
<evidence type="ECO:0000256" key="18">
    <source>
        <dbReference type="ARBA" id="ARBA00023273"/>
    </source>
</evidence>
<keyword evidence="14" id="KW-0965">Cell junction</keyword>
<dbReference type="GO" id="GO:0030496">
    <property type="term" value="C:midbody"/>
    <property type="evidence" value="ECO:0007669"/>
    <property type="project" value="UniProtKB-SubCell"/>
</dbReference>
<keyword evidence="28" id="KW-1185">Reference proteome</keyword>
<dbReference type="GO" id="GO:0061061">
    <property type="term" value="P:muscle structure development"/>
    <property type="evidence" value="ECO:0007669"/>
    <property type="project" value="UniProtKB-ARBA"/>
</dbReference>
<evidence type="ECO:0000256" key="10">
    <source>
        <dbReference type="ARBA" id="ARBA00022490"/>
    </source>
</evidence>
<dbReference type="Pfam" id="PF02209">
    <property type="entry name" value="VHP"/>
    <property type="match status" value="1"/>
</dbReference>
<dbReference type="GO" id="GO:0005634">
    <property type="term" value="C:nucleus"/>
    <property type="evidence" value="ECO:0007669"/>
    <property type="project" value="UniProtKB-ARBA"/>
</dbReference>
<comment type="function">
    <text evidence="19">Forms a high-affinity link between the actin cytoskeleton and the membrane. Is among the first costameric proteins to assemble during myogenesis and it contributes to myogenic membrane structure and differentiation. Appears to be involved in myosin II assembly. May modulate myosin II regulation through MLCK during cell spreading, an initial step in cell migration. May play a role in invadopodial function.</text>
</comment>
<dbReference type="InterPro" id="IPR007122">
    <property type="entry name" value="Villin/Gelsolin"/>
</dbReference>
<dbReference type="FunFam" id="3.40.20.10:FF:000016">
    <property type="entry name" value="supervillin isoform X2"/>
    <property type="match status" value="1"/>
</dbReference>
<feature type="compositionally biased region" description="Basic and acidic residues" evidence="26">
    <location>
        <begin position="662"/>
        <end position="673"/>
    </location>
</feature>
<feature type="region of interest" description="Disordered" evidence="26">
    <location>
        <begin position="213"/>
        <end position="371"/>
    </location>
</feature>
<organism evidence="28 29">
    <name type="scientific">Mustela putorius furo</name>
    <name type="common">European domestic ferret</name>
    <name type="synonym">Mustela furo</name>
    <dbReference type="NCBI Taxonomy" id="9669"/>
    <lineage>
        <taxon>Eukaryota</taxon>
        <taxon>Metazoa</taxon>
        <taxon>Chordata</taxon>
        <taxon>Craniata</taxon>
        <taxon>Vertebrata</taxon>
        <taxon>Euteleostomi</taxon>
        <taxon>Mammalia</taxon>
        <taxon>Eutheria</taxon>
        <taxon>Laurasiatheria</taxon>
        <taxon>Carnivora</taxon>
        <taxon>Caniformia</taxon>
        <taxon>Musteloidea</taxon>
        <taxon>Mustelidae</taxon>
        <taxon>Mustelinae</taxon>
        <taxon>Mustela</taxon>
    </lineage>
</organism>
<evidence type="ECO:0000313" key="29">
    <source>
        <dbReference type="RefSeq" id="XP_044925039.1"/>
    </source>
</evidence>
<dbReference type="CDD" id="cd11288">
    <property type="entry name" value="gelsolin_S5_like"/>
    <property type="match status" value="1"/>
</dbReference>
<gene>
    <name evidence="29" type="primary">SVIL</name>
</gene>
<dbReference type="GeneID" id="101691047"/>
<dbReference type="FunFam" id="3.40.20.10:FF:000013">
    <property type="entry name" value="supervillin isoform X1"/>
    <property type="match status" value="1"/>
</dbReference>
<dbReference type="Gene3D" id="1.10.950.10">
    <property type="entry name" value="Villin headpiece domain"/>
    <property type="match status" value="1"/>
</dbReference>
<feature type="compositionally biased region" description="Basic and acidic residues" evidence="26">
    <location>
        <begin position="473"/>
        <end position="485"/>
    </location>
</feature>
<dbReference type="Proteomes" id="UP000000715">
    <property type="component" value="Unplaced"/>
</dbReference>
<dbReference type="InterPro" id="IPR029006">
    <property type="entry name" value="ADF-H/Gelsolin-like_dom_sf"/>
</dbReference>
<evidence type="ECO:0000256" key="24">
    <source>
        <dbReference type="ARBA" id="ARBA00078566"/>
    </source>
</evidence>
<dbReference type="FunFam" id="3.40.20.10:FF:000017">
    <property type="entry name" value="Supervillin"/>
    <property type="match status" value="1"/>
</dbReference>
<dbReference type="GO" id="GO:0043034">
    <property type="term" value="C:costamere"/>
    <property type="evidence" value="ECO:0007669"/>
    <property type="project" value="UniProtKB-ARBA"/>
</dbReference>
<evidence type="ECO:0000256" key="4">
    <source>
        <dbReference type="ARBA" id="ARBA00004264"/>
    </source>
</evidence>
<evidence type="ECO:0000256" key="25">
    <source>
        <dbReference type="ARBA" id="ARBA00082677"/>
    </source>
</evidence>
<dbReference type="GO" id="GO:0042995">
    <property type="term" value="C:cell projection"/>
    <property type="evidence" value="ECO:0007669"/>
    <property type="project" value="UniProtKB-SubCell"/>
</dbReference>
<reference evidence="29" key="1">
    <citation type="submission" date="2025-08" db="UniProtKB">
        <authorList>
            <consortium name="RefSeq"/>
        </authorList>
    </citation>
    <scope>IDENTIFICATION</scope>
    <source>
        <tissue evidence="29">Brain</tissue>
    </source>
</reference>
<dbReference type="CDD" id="cd11289">
    <property type="entry name" value="gelsolin_S2_like"/>
    <property type="match status" value="1"/>
</dbReference>
<dbReference type="Pfam" id="PF00626">
    <property type="entry name" value="Gelsolin"/>
    <property type="match status" value="1"/>
</dbReference>
<evidence type="ECO:0000256" key="26">
    <source>
        <dbReference type="SAM" id="MobiDB-lite"/>
    </source>
</evidence>
<evidence type="ECO:0000256" key="17">
    <source>
        <dbReference type="ARBA" id="ARBA00023212"/>
    </source>
</evidence>
<dbReference type="SUPFAM" id="SSF47050">
    <property type="entry name" value="VHP, Villin headpiece domain"/>
    <property type="match status" value="1"/>
</dbReference>
<dbReference type="SMART" id="SM00153">
    <property type="entry name" value="VHP"/>
    <property type="match status" value="1"/>
</dbReference>
<name>A0A8U0UQL2_MUSPF</name>
<evidence type="ECO:0000256" key="11">
    <source>
        <dbReference type="ARBA" id="ARBA00022553"/>
    </source>
</evidence>
<dbReference type="CDD" id="cd11280">
    <property type="entry name" value="gelsolin_like"/>
    <property type="match status" value="1"/>
</dbReference>
<evidence type="ECO:0000256" key="16">
    <source>
        <dbReference type="ARBA" id="ARBA00023203"/>
    </source>
</evidence>
<feature type="compositionally biased region" description="Basic and acidic residues" evidence="26">
    <location>
        <begin position="845"/>
        <end position="863"/>
    </location>
</feature>
<dbReference type="FunFam" id="3.40.20.10:FF:000022">
    <property type="entry name" value="supervillin isoform X2"/>
    <property type="match status" value="1"/>
</dbReference>
<dbReference type="PANTHER" id="PTHR11977:SF45">
    <property type="entry name" value="SUPERVILLIN"/>
    <property type="match status" value="1"/>
</dbReference>
<evidence type="ECO:0000256" key="3">
    <source>
        <dbReference type="ARBA" id="ARBA00004245"/>
    </source>
</evidence>
<accession>A0A8U0UQL2</accession>
<evidence type="ECO:0000259" key="27">
    <source>
        <dbReference type="PROSITE" id="PS51089"/>
    </source>
</evidence>
<feature type="compositionally biased region" description="Basic and acidic residues" evidence="26">
    <location>
        <begin position="407"/>
        <end position="417"/>
    </location>
</feature>
<dbReference type="GO" id="GO:0002102">
    <property type="term" value="C:podosome"/>
    <property type="evidence" value="ECO:0007669"/>
    <property type="project" value="UniProtKB-SubCell"/>
</dbReference>
<sequence length="1894" mass="212151">MFRNPELAGCLGALRFPEKQDFNQKNLSFVGLPSQRRVSSFQKEFWLEEKEQLANHRRRIDAKILTALPKVAELRKIFEPKRKEFLEMKRKERIARRLEGIETDTQPILLQSCTGLVTHRLLEEDTPRYMRATDPASPHTGRSNEEEDTSDSSVEKQTRSKLCTETSGIHAESSCGSGLMDTQALESKAERIARYKAERRRQLAEKYGIALDSEADSESPSRYTKSRKDADAADKRGGKGDRQAEPGKESCSLYSKDYALSGGDGLSDTEVLLNVENQRRGQEPSTTGQARDLAPTVESSSSFPFPGRDCAFSEVPRSPKQMHSVSLSSPRPPASPSHSAGDPPLPPEARTRSASHSEMPAAEDEEKVDERAKLSVAAKRLLFREMEKSFDEKNVPKRRSRNAAVEQRLRRLQDRSHTQPVTTEEVAIAATEPIPASCSGATQPVMARLPSPSVAKSTVQPARLQASAHHKALARDQANEGKDSAEQGEPDSSTLSLAEKLALFNKLSQPVSKAISTRNRIDMRQRRMNARYQTQPVTLGEVEQVQSGKLIPFSPTVNTSVSTVASMVTPMYAGDLRTKLSVDDNTSATDYKFPSSIENSDSPVRSILKSQAWQPSAESSGSRGMLREFGEAESKRVLTGGDGGKKYGSFEEAEPPCPTFNRVREGDSHKEPKYAVPRKGSLELGHPPVAHLGDELKEFSMGKSLAQGSPDLKDRQHFEEKVDMENVPRRKFSLRAAEFGEPPSEQTGLAAGKTVAPTAAPVSWRQQDPAEPGQEKYSRSPCAMFAAGEIKVPAVEGILDSAGKTMSIKERLALLKKSGEEDWKNRLIRKQEYGKASVTSSLHIQETEQSLKKKRVTESRESQMTIEERKHLISVREEAWKTKGKGAANDSTQFTVAGRMVKKGLASPTAITPVASPLCSKTRGTTPVSKPLEDIEARPDMQLESDLKLDRLETFLRRLNNKVGGETVLTVTGKSVKEVMKLDDDETFARFYRSMDDTIPRSPVELDEDFDVIFDPYAPKLTSSVAEHKRAVRPKRRVQASKNPLKMLAAREDLLQEYTEQRLNVAFMESKRMKVEKMSANSNFSEVTLAGLASKENFSNISLRSVNLTEQNSNNSAVPYKKLMLLQIKGRRHVQTRLVEPRASSLNSGDCFLLLSPHYCFVWVGEFANVIEKAKASELASLIQTKRELGCRATYVQTIEEGINTHTHAAKDFWKLLGGQTSYQSAGDPKEDELYETAIIETNCIYRLMDDKLVPDDDYWGKIPKCSLLQSKEVLVFDFGSEVYVWHGKEVTLAQRKIAFQLAKHLWNGTFDYENCDINPLDPGECNPLIPRKGQGRPDWAIFGRLTEHNETILFKEKFLDWTELKRPNEKSASELAQPKEDPRAEAKPYDVALMVPVPQATAGTVLDGVNVGRGYGLVEGDDRRQFEIASVSVDVWHILEFDYSRLPKQSIGQFHEGDAYVVKWKYMVSTAVGSRQKGEHSVRVAGKEKCVYFFWQGRQSTVSEKGTSALMTVELDEERGAQVQVLQGKEPPCFLQCFQGGMVVHSGRREEEEENAQSEWRLYCVRGEVPMEGNLLEVACHCSSLRSRTSMVVLNVNKALIYLWHGCKAQAHTKEVGRTAANKIKEQCPLEAGLHSSSKVTIHECDEGSEPLGFWDALGRRDRKAYDCMLQDPGNFNFTPRLFILSSSSGDFAATEFMYPARDPSVVNSMPFLQEDLYSAPQPALFLVDNHHEVYLWQGWWPTENKITGSARIRWASDRKSAMETVLRYCKGKNIKRPPPKSYLIHAGLEPLTFTNMFPSWEHREDIAQITELDTEVSNQITLVEDVLAKLCKTIYPLADLLARPLPEGVDPLKLEIYLTDEDFEFALDMTREEYNTLPAWKQVNLKKAKGLF</sequence>
<dbReference type="SMART" id="SM00262">
    <property type="entry name" value="GEL"/>
    <property type="match status" value="4"/>
</dbReference>
<comment type="similarity">
    <text evidence="7">Belongs to the villin/gelsolin family.</text>
</comment>
<evidence type="ECO:0000256" key="6">
    <source>
        <dbReference type="ARBA" id="ARBA00004626"/>
    </source>
</evidence>
<feature type="region of interest" description="Disordered" evidence="26">
    <location>
        <begin position="631"/>
        <end position="686"/>
    </location>
</feature>
<dbReference type="InterPro" id="IPR003128">
    <property type="entry name" value="Villin_headpiece"/>
</dbReference>
<feature type="domain" description="HP" evidence="27">
    <location>
        <begin position="1831"/>
        <end position="1894"/>
    </location>
</feature>
<dbReference type="PROSITE" id="PS51089">
    <property type="entry name" value="HP"/>
    <property type="match status" value="1"/>
</dbReference>
<feature type="region of interest" description="Disordered" evidence="26">
    <location>
        <begin position="838"/>
        <end position="863"/>
    </location>
</feature>